<dbReference type="SUPFAM" id="SSF53790">
    <property type="entry name" value="Tetrapyrrole methylase"/>
    <property type="match status" value="1"/>
</dbReference>
<dbReference type="GO" id="GO:0008276">
    <property type="term" value="F:protein methyltransferase activity"/>
    <property type="evidence" value="ECO:0007669"/>
    <property type="project" value="InterPro"/>
</dbReference>
<dbReference type="PANTHER" id="PTHR43182">
    <property type="entry name" value="COBALT-PRECORRIN-6B C(15)-METHYLTRANSFERASE (DECARBOXYLATING)"/>
    <property type="match status" value="1"/>
</dbReference>
<dbReference type="Proteomes" id="UP000509448">
    <property type="component" value="Chromosome"/>
</dbReference>
<dbReference type="RefSeq" id="WP_174448623.1">
    <property type="nucleotide sequence ID" value="NZ_AP018732.1"/>
</dbReference>
<dbReference type="CDD" id="cd11644">
    <property type="entry name" value="Precorrin-6Y-MT"/>
    <property type="match status" value="1"/>
</dbReference>
<dbReference type="GO" id="GO:0032259">
    <property type="term" value="P:methylation"/>
    <property type="evidence" value="ECO:0007669"/>
    <property type="project" value="UniProtKB-KW"/>
</dbReference>
<dbReference type="EMBL" id="AP018732">
    <property type="protein sequence ID" value="BBE42385.1"/>
    <property type="molecule type" value="Genomic_DNA"/>
</dbReference>
<sequence length="223" mass="24333">MGRVYIVGAGPGSSRYLTEAVKETVSKADVIIGWRLDLLPVEDLIKNKEVYLQDVDNYIEVARRVAEKTRNSDKTIVILRVGDPCISSGLRGLLEIFEGFDVEIIPGISSIQLAAAIARINIDESTIISFHNGGDSSKKKRFMLESFKKYGRHIIMLVGPDLQPHEAADYLIANGVSGDTPVVVCESLSLPGERVFKGTLGDLSAQQFSWLAVMVIINTGLVA</sequence>
<evidence type="ECO:0000313" key="8">
    <source>
        <dbReference type="Proteomes" id="UP000509448"/>
    </source>
</evidence>
<evidence type="ECO:0000256" key="4">
    <source>
        <dbReference type="ARBA" id="ARBA00022679"/>
    </source>
</evidence>
<protein>
    <submittedName>
        <fullName evidence="7">Cobalt-precorrin-6y C5-methyltransferase</fullName>
    </submittedName>
</protein>
<evidence type="ECO:0000313" key="7">
    <source>
        <dbReference type="EMBL" id="BBE42385.1"/>
    </source>
</evidence>
<feature type="domain" description="Tetrapyrrole methylase" evidence="6">
    <location>
        <begin position="3"/>
        <end position="203"/>
    </location>
</feature>
<keyword evidence="2" id="KW-0169">Cobalamin biosynthesis</keyword>
<evidence type="ECO:0000256" key="5">
    <source>
        <dbReference type="ARBA" id="ARBA00022691"/>
    </source>
</evidence>
<dbReference type="PANTHER" id="PTHR43182:SF1">
    <property type="entry name" value="COBALT-PRECORRIN-7 C(5)-METHYLTRANSFERASE"/>
    <property type="match status" value="1"/>
</dbReference>
<evidence type="ECO:0000259" key="6">
    <source>
        <dbReference type="Pfam" id="PF00590"/>
    </source>
</evidence>
<keyword evidence="5" id="KW-0949">S-adenosyl-L-methionine</keyword>
<keyword evidence="3 7" id="KW-0489">Methyltransferase</keyword>
<dbReference type="InterPro" id="IPR050714">
    <property type="entry name" value="Cobalamin_biosynth_MTase"/>
</dbReference>
<gene>
    <name evidence="7" type="ORF">NAS2_0996</name>
</gene>
<dbReference type="Gene3D" id="3.30.950.10">
    <property type="entry name" value="Methyltransferase, Cobalt-precorrin-4 Transmethylase, Domain 2"/>
    <property type="match status" value="1"/>
</dbReference>
<evidence type="ECO:0000256" key="3">
    <source>
        <dbReference type="ARBA" id="ARBA00022603"/>
    </source>
</evidence>
<organism evidence="7 8">
    <name type="scientific">Conexivisphaera calida</name>
    <dbReference type="NCBI Taxonomy" id="1874277"/>
    <lineage>
        <taxon>Archaea</taxon>
        <taxon>Nitrososphaerota</taxon>
        <taxon>Conexivisphaeria</taxon>
        <taxon>Conexivisphaerales</taxon>
        <taxon>Conexivisphaeraceae</taxon>
        <taxon>Conexivisphaera</taxon>
    </lineage>
</organism>
<proteinExistence type="predicted"/>
<dbReference type="KEGG" id="ccai:NAS2_0996"/>
<dbReference type="GO" id="GO:0009236">
    <property type="term" value="P:cobalamin biosynthetic process"/>
    <property type="evidence" value="ECO:0007669"/>
    <property type="project" value="UniProtKB-UniPathway"/>
</dbReference>
<dbReference type="GeneID" id="55584809"/>
<dbReference type="NCBIfam" id="TIGR02467">
    <property type="entry name" value="CbiE"/>
    <property type="match status" value="1"/>
</dbReference>
<comment type="pathway">
    <text evidence="1">Cofactor biosynthesis; adenosylcobalamin biosynthesis.</text>
</comment>
<dbReference type="OrthoDB" id="42238at2157"/>
<reference evidence="7 8" key="1">
    <citation type="journal article" date="2019" name="ISME J.">
        <title>Isolation and characterization of a thermophilic sulfur- and iron-reducing thaumarchaeote from a terrestrial acidic hot spring.</title>
        <authorList>
            <person name="Kato S."/>
            <person name="Itoh T."/>
            <person name="Yuki M."/>
            <person name="Nagamori M."/>
            <person name="Ohnishi M."/>
            <person name="Uematsu K."/>
            <person name="Suzuki K."/>
            <person name="Takashina T."/>
            <person name="Ohkuma M."/>
        </authorList>
    </citation>
    <scope>NUCLEOTIDE SEQUENCE [LARGE SCALE GENOMIC DNA]</scope>
    <source>
        <strain evidence="7 8">NAS-02</strain>
    </source>
</reference>
<dbReference type="InterPro" id="IPR000878">
    <property type="entry name" value="4pyrrol_Mease"/>
</dbReference>
<dbReference type="InterPro" id="IPR035996">
    <property type="entry name" value="4pyrrol_Methylase_sf"/>
</dbReference>
<dbReference type="InterPro" id="IPR014777">
    <property type="entry name" value="4pyrrole_Mease_sub1"/>
</dbReference>
<keyword evidence="4 7" id="KW-0808">Transferase</keyword>
<keyword evidence="8" id="KW-1185">Reference proteome</keyword>
<dbReference type="InterPro" id="IPR014776">
    <property type="entry name" value="4pyrrole_Mease_sub2"/>
</dbReference>
<accession>A0A4P2VN62</accession>
<dbReference type="UniPathway" id="UPA00148"/>
<dbReference type="Gene3D" id="3.40.1010.10">
    <property type="entry name" value="Cobalt-precorrin-4 Transmethylase, Domain 1"/>
    <property type="match status" value="1"/>
</dbReference>
<evidence type="ECO:0000256" key="2">
    <source>
        <dbReference type="ARBA" id="ARBA00022573"/>
    </source>
</evidence>
<dbReference type="InterPro" id="IPR012818">
    <property type="entry name" value="CbiE"/>
</dbReference>
<dbReference type="AlphaFoldDB" id="A0A4P2VN62"/>
<evidence type="ECO:0000256" key="1">
    <source>
        <dbReference type="ARBA" id="ARBA00004953"/>
    </source>
</evidence>
<dbReference type="Pfam" id="PF00590">
    <property type="entry name" value="TP_methylase"/>
    <property type="match status" value="1"/>
</dbReference>
<name>A0A4P2VN62_9ARCH</name>